<organism evidence="1 2">
    <name type="scientific">Albibacterium bauzanense</name>
    <dbReference type="NCBI Taxonomy" id="653929"/>
    <lineage>
        <taxon>Bacteria</taxon>
        <taxon>Pseudomonadati</taxon>
        <taxon>Bacteroidota</taxon>
        <taxon>Sphingobacteriia</taxon>
        <taxon>Sphingobacteriales</taxon>
        <taxon>Sphingobacteriaceae</taxon>
        <taxon>Albibacterium</taxon>
    </lineage>
</organism>
<name>A0A4R1LRC2_9SPHI</name>
<evidence type="ECO:0000313" key="1">
    <source>
        <dbReference type="EMBL" id="TCK80770.1"/>
    </source>
</evidence>
<dbReference type="RefSeq" id="WP_132225406.1">
    <property type="nucleotide sequence ID" value="NZ_SMGO01000003.1"/>
</dbReference>
<dbReference type="Pfam" id="PF09674">
    <property type="entry name" value="DUF2400"/>
    <property type="match status" value="1"/>
</dbReference>
<dbReference type="EMBL" id="SMGO01000003">
    <property type="protein sequence ID" value="TCK80770.1"/>
    <property type="molecule type" value="Genomic_DNA"/>
</dbReference>
<dbReference type="OrthoDB" id="9773332at2"/>
<evidence type="ECO:0000313" key="2">
    <source>
        <dbReference type="Proteomes" id="UP000294616"/>
    </source>
</evidence>
<keyword evidence="2" id="KW-1185">Reference proteome</keyword>
<dbReference type="NCBIfam" id="TIGR02757">
    <property type="entry name" value="TIGR02757 family protein"/>
    <property type="match status" value="1"/>
</dbReference>
<gene>
    <name evidence="1" type="ORF">C8N28_2524</name>
</gene>
<dbReference type="Proteomes" id="UP000294616">
    <property type="component" value="Unassembled WGS sequence"/>
</dbReference>
<comment type="caution">
    <text evidence="1">The sequence shown here is derived from an EMBL/GenBank/DDBJ whole genome shotgun (WGS) entry which is preliminary data.</text>
</comment>
<accession>A0A4R1LRC2</accession>
<reference evidence="1 2" key="1">
    <citation type="submission" date="2019-03" db="EMBL/GenBank/DDBJ databases">
        <title>Genomic Encyclopedia of Archaeal and Bacterial Type Strains, Phase II (KMG-II): from individual species to whole genera.</title>
        <authorList>
            <person name="Goeker M."/>
        </authorList>
    </citation>
    <scope>NUCLEOTIDE SEQUENCE [LARGE SCALE GENOMIC DNA]</scope>
    <source>
        <strain evidence="1 2">DSM 22554</strain>
    </source>
</reference>
<dbReference type="InterPro" id="IPR014127">
    <property type="entry name" value="CHP02757"/>
</dbReference>
<dbReference type="AlphaFoldDB" id="A0A4R1LRC2"/>
<protein>
    <submittedName>
        <fullName evidence="1">Uncharacterized protein (TIGR02757 family)</fullName>
    </submittedName>
</protein>
<proteinExistence type="predicted"/>
<sequence>MFDLKAFLDDKVEQFNKPDFIELDPISVPHRFTKKEDIEIIGFFAAMLAWGQRKTILNKCADLIERMDGSPYDYIINHQEGDLKSLLGFKHRTFNDTDLLYFVSFFKHHYSHYSSLEEAFIPKVKQSEFREEYLDLLPVGESIELSSSACLLQDLRREPVIIEEALNHFRSYFFSLEDYPLRTRKHVSSPLQKSTCKRLNMFLRWMVRKDDKGVDFGIWTKLSSAALICPCDVHVDRVARKLGLISRKQTDWLTAIELTENLRHLDPKDPVKYDFALFGLGVEKEM</sequence>